<accession>A4S6X0</accession>
<dbReference type="STRING" id="436017.A4S6X0"/>
<name>A4S6X0_OSTLU</name>
<evidence type="ECO:0000256" key="1">
    <source>
        <dbReference type="SAM" id="MobiDB-lite"/>
    </source>
</evidence>
<dbReference type="KEGG" id="olu:OSTLU_19169"/>
<dbReference type="HOGENOM" id="CLU_226044_0_0_1"/>
<dbReference type="CDD" id="cd14327">
    <property type="entry name" value="UBA_atUPL1_2_like"/>
    <property type="match status" value="1"/>
</dbReference>
<feature type="region of interest" description="Disordered" evidence="1">
    <location>
        <begin position="2506"/>
        <end position="2525"/>
    </location>
</feature>
<dbReference type="RefSeq" id="XP_001421016.1">
    <property type="nucleotide sequence ID" value="XM_001420979.1"/>
</dbReference>
<organism evidence="3 5">
    <name type="scientific">Ostreococcus lucimarinus (strain CCE9901)</name>
    <dbReference type="NCBI Taxonomy" id="436017"/>
    <lineage>
        <taxon>Eukaryota</taxon>
        <taxon>Viridiplantae</taxon>
        <taxon>Chlorophyta</taxon>
        <taxon>Mamiellophyceae</taxon>
        <taxon>Mamiellales</taxon>
        <taxon>Bathycoccaceae</taxon>
        <taxon>Ostreococcus</taxon>
    </lineage>
</organism>
<protein>
    <recommendedName>
        <fullName evidence="2">UBA domain-containing protein</fullName>
    </recommendedName>
</protein>
<feature type="compositionally biased region" description="Acidic residues" evidence="1">
    <location>
        <begin position="2007"/>
        <end position="2028"/>
    </location>
</feature>
<evidence type="ECO:0000259" key="2">
    <source>
        <dbReference type="PROSITE" id="PS50030"/>
    </source>
</evidence>
<dbReference type="Pfam" id="PF06025">
    <property type="entry name" value="DUF913"/>
    <property type="match status" value="1"/>
</dbReference>
<feature type="compositionally biased region" description="Acidic residues" evidence="1">
    <location>
        <begin position="1959"/>
        <end position="1969"/>
    </location>
</feature>
<feature type="region of interest" description="Disordered" evidence="1">
    <location>
        <begin position="1930"/>
        <end position="2124"/>
    </location>
</feature>
<dbReference type="Gramene" id="ABO99309">
    <property type="protein sequence ID" value="ABO99309"/>
    <property type="gene ID" value="OSTLU_17941"/>
</dbReference>
<dbReference type="EMBL" id="CP000593">
    <property type="protein sequence ID" value="ABO99309.1"/>
    <property type="molecule type" value="Genomic_DNA"/>
</dbReference>
<feature type="compositionally biased region" description="Low complexity" evidence="1">
    <location>
        <begin position="1248"/>
        <end position="1262"/>
    </location>
</feature>
<dbReference type="EMBL" id="CP000601">
    <property type="protein sequence ID" value="ABP01238.1"/>
    <property type="molecule type" value="Genomic_DNA"/>
</dbReference>
<feature type="compositionally biased region" description="Low complexity" evidence="1">
    <location>
        <begin position="1993"/>
        <end position="2006"/>
    </location>
</feature>
<dbReference type="InterPro" id="IPR010314">
    <property type="entry name" value="E3_Ub_ligase_DUF913"/>
</dbReference>
<evidence type="ECO:0000313" key="3">
    <source>
        <dbReference type="EMBL" id="ABO99309.1"/>
    </source>
</evidence>
<proteinExistence type="predicted"/>
<dbReference type="GeneID" id="5004939"/>
<dbReference type="InterPro" id="IPR009060">
    <property type="entry name" value="UBA-like_sf"/>
</dbReference>
<dbReference type="Gramene" id="ABP01238">
    <property type="protein sequence ID" value="ABP01238"/>
    <property type="gene ID" value="OSTLU_19169"/>
</dbReference>
<dbReference type="GeneID" id="5006937"/>
<dbReference type="OrthoDB" id="515428at2759"/>
<dbReference type="Pfam" id="PF22562">
    <property type="entry name" value="UBA_7"/>
    <property type="match status" value="1"/>
</dbReference>
<reference evidence="3 5" key="1">
    <citation type="journal article" date="2007" name="Proc. Natl. Acad. Sci. U.S.A.">
        <title>The tiny eukaryote Ostreococcus provides genomic insights into the paradox of plankton speciation.</title>
        <authorList>
            <person name="Palenik B."/>
            <person name="Grimwood J."/>
            <person name="Aerts A."/>
            <person name="Rouze P."/>
            <person name="Salamov A."/>
            <person name="Putnam N."/>
            <person name="Dupont C."/>
            <person name="Jorgensen R."/>
            <person name="Derelle E."/>
            <person name="Rombauts S."/>
            <person name="Zhou K."/>
            <person name="Otillar R."/>
            <person name="Merchant S.S."/>
            <person name="Podell S."/>
            <person name="Gaasterland T."/>
            <person name="Napoli C."/>
            <person name="Gendler K."/>
            <person name="Manuell A."/>
            <person name="Tai V."/>
            <person name="Vallon O."/>
            <person name="Piganeau G."/>
            <person name="Jancek S."/>
            <person name="Heijde M."/>
            <person name="Jabbari K."/>
            <person name="Bowler C."/>
            <person name="Lohr M."/>
            <person name="Robbens S."/>
            <person name="Werner G."/>
            <person name="Dubchak I."/>
            <person name="Pazour G.J."/>
            <person name="Ren Q."/>
            <person name="Paulsen I."/>
            <person name="Delwiche C."/>
            <person name="Schmutz J."/>
            <person name="Rokhsar D."/>
            <person name="Van de Peer Y."/>
            <person name="Moreau H."/>
            <person name="Grigoriev I.V."/>
        </authorList>
    </citation>
    <scope>NUCLEOTIDE SEQUENCE [LARGE SCALE GENOMIC DNA]</scope>
    <source>
        <strain evidence="3 5">CCE9901</strain>
    </source>
</reference>
<dbReference type="InterPro" id="IPR015940">
    <property type="entry name" value="UBA"/>
</dbReference>
<feature type="region of interest" description="Disordered" evidence="1">
    <location>
        <begin position="1179"/>
        <end position="1199"/>
    </location>
</feature>
<feature type="compositionally biased region" description="Basic and acidic residues" evidence="1">
    <location>
        <begin position="1970"/>
        <end position="1986"/>
    </location>
</feature>
<gene>
    <name evidence="3" type="ORF">OSTLU_17941</name>
    <name evidence="4" type="ORF">OSTLU_19169</name>
</gene>
<dbReference type="Proteomes" id="UP000001568">
    <property type="component" value="Chromosome 13"/>
</dbReference>
<feature type="compositionally biased region" description="Basic and acidic residues" evidence="1">
    <location>
        <begin position="2111"/>
        <end position="2124"/>
    </location>
</feature>
<feature type="region of interest" description="Disordered" evidence="1">
    <location>
        <begin position="1244"/>
        <end position="1266"/>
    </location>
</feature>
<dbReference type="RefSeq" id="XP_001422879.1">
    <property type="nucleotide sequence ID" value="XM_001422842.1"/>
</dbReference>
<dbReference type="Gene3D" id="1.10.8.10">
    <property type="entry name" value="DNA helicase RuvA subunit, C-terminal domain"/>
    <property type="match status" value="1"/>
</dbReference>
<feature type="compositionally biased region" description="Basic and acidic residues" evidence="1">
    <location>
        <begin position="2172"/>
        <end position="2197"/>
    </location>
</feature>
<evidence type="ECO:0000313" key="5">
    <source>
        <dbReference type="Proteomes" id="UP000001568"/>
    </source>
</evidence>
<feature type="region of interest" description="Disordered" evidence="1">
    <location>
        <begin position="2162"/>
        <end position="2207"/>
    </location>
</feature>
<sequence length="3018" mass="333270">MEFMREIVENCGELPSFAHGEATALFLEFFETCESALRLLAAATRRSVVGRTPRNAYFSSDVFQRRVRFMLSKIHAHMPLSAAHLNDADENESKACEVVAHELFVAEDREEGSGPLDCTRYEFTVDTTSSGSDEIVFKASGRRGLDPSEMHRPYNRASSLECLIDDFSRPQMFDPGKEMDSLKDISAAYFGVLAQLWSKSLQRTRAGREKAARLSILAQQINVHLGKGAEPSDFELYVEDAQTTAIKLLDLMQVDLGVTPSLLLRRDATTLLSAYTNERASGFQVCQIMRRPAGRGALSQCVSTMTAALLAPLSSSDAEIDFDVVRDARCLMHLVGILSTTTPGCTAIREAELLPLLMSIFKLERLEAIPVVVDVVHIVESYLEFQPNAVVAFRELNGTDLLLKRMRYESVTAIEELRASGHLDDVADRKRKIDSLSSLEDAETSLAAMKKAPKYVNFYRRVLIKVLMRTLAYTSFAYGGARMRVPGLSDGTLTDILGSVLKYPLKFGPGVSSLTANLVCDVIHNEPTCYATLDEAGIVDAFLKFITETMWPLGRSKGMAKVLCAIPTTLNAICLNEKGQEKVLKSSALVCFRKMFQDSSFPLNADTSRIVGTGINETLRHIPALKDVSVEVLNDILSDLTIQLRKISDSETNLEHAFVNKAVVEQMPISKTLQNVARFMDGILQTSHMCAPLVQAGALDSMLNMLTCPLPVEFSTCASYNSISVACKSLINPPDPSNSYAGANTPNLSDDVILACTTVVEKYMASAVDIGVQIEEFYVHELDKTGDDIDKLATYDIYSKTLSEKHKGDKAALDREVRFCRQTKSLCQRMAAHERLCELLATLVQQVPVMSAAIMNKRRDDPHGPMMAESLFNAALAAFNEAVKIEAKLRSLAVEIQADEMPYSPVWWLYTRADLFVRVTSGLFAAVAKLSTTMRRRKDLGPEAQNFIKLSGEAIIAVAREMTKAFTSRVTAQAELLPPSHASNAKMDFEQRCSHNFLALIYESFFDDKRNSPNGVMINYAARCGLFEQLYTHFQGTVALTQSILETCTGEKAEQGHVAAECYRTLSCFVRIFVSISDVKLMASNNSNKLALGTRLPERVEDDPIYDKMTKYTHISDAFTNSRSAMDWIHCSLNEALKCIWRPETDIFASVAAGHVDSDALVQCLLNIISGTEQAVMSEQRRAASVPRAPPRPPPRQFVPSETMIDSIVEMGFSRGHAHHALAAVNGQSVERALEYMLTRPMEDVPDEAPTAPSEPAPSESTALEETADAMETAPVAFNHTHAVQGRLPAINELVAALYANFHISAEKGATLLLKVIEKHELMSGLSRDECIYALTDEVVRTRTPKIGRDEVYAIKHYAFVEALARQGDEVLRRALWIKGSVIDSQVETFIAEVDKICAAQKTASLETFLKDVPLSFVPLANCINAAACLQKHRDSDASARNYSKFGFLNDGHKIALADACVECLIAIVKNSGELASDYESHSVQAVILDLLANLSRDNVIADRIASNSFADSKDGAAISKRSFAHTLFTCFWNNTNDSVSVILRHMVNDPRTLQFAMELEIVKSITKPPMGRDSKVALKTFCVAMKNIIERDFDCFEAAFANVAEIRTMADTPLSTPREYVIPTAEVKAMQSLPTVRLTKNLRMVVEVLVAVATEPIHQAPLTKLERQAAAFRLLTELVEVYPSSVKALMDMDDQTDIFRNILRYQLPSSRRSSSSEQTGVWCGCENAAFFLATLCVNSQKARTKIIEKMLVLLKEPDLTQETASTCADKGDSLVPKHAFVDLLHSLMDYGLARGYQSGERIRNRVVFNLQQGVLKTMYSLKVPERIIELIEETNVVGAAREKRGNPGFLRVTLAVLEALVVRSTKSKRESRLTRIGNMVRAVNAARVPSGEEVEERRALTEQMLQNLLEHAAGGNIQVARLEDDLDGMPEIEGVHPVFGGDDGDADGIDANDGHENSDDDSEMEVDDDHDHDSDEANEEGMHESSDEEQLSESGESGESSGTSDSSEEDSEEEEEEDDEEGEEAMADDFYGSDMDHIDPDPGNDVLEMSDDALYDEDGEEFDYDDGGGSDDDDDDDEEEGDFEEPSSPQSSYTSPSGVRVLPRATHSGSHVERTSNLGSRDHISVSRAQVEAWFATDYSSVMSGADPRVEAQTVGELQIAGGQRAQVSTEDERQQTLSESRSEGQLRGHNREHSPRSSSVNASELFNRRDVPFTSSLREQTQRIARATLGDPSLLARGNPPVHGSPWHTWSQSETGVPPALNHEGINVQRVGTSLNITLSTPMDFSSRSRSLHDVLNSISGEMARLAVRPSHLEILDPLSSAKAILWLGDGSFQATAPAEFSVRNQTIWSLDGRNARASFWSNAVCMSIGESLATSGTFLSHLDTAELATSSLVSSERDKENVNGNLAEIVDESPEERTARQRREAAALDISANELSMVTEDLRDGFLNANRLVARAREQAPEAASDLNLIGAEFLSAMPADIQRELIQRTTSGANRLLTRIQHTEASPSVSAPRPRANSPTTTVIDTAPLEIGNMMFGEGWDGRLDRHEQMSWNDIERIRQSSTRDAVAPEDFKPLKVNVELRHQHIRTLLLLFFVQTIDLKDTVNKICVNLCVVDQNRESILRQIIETVIMNTMDRADPRFIESTLSSPNAKGLEPSAAMEVAMARSLCANLSERNGARKEMVTRRLLTLLSQLISRNRHVHGTYRVRGVNLTCVKLFFAKDEDASMVNFLTNQKENGEAVLRSDAGVSTVDIPLLSFLVGLLAHASQFHDQKNIELCATCTDAYLTKFLAATPKPNIGPKGLSTAATPELLASIASFLKVPYLAPSAYEKINTILQKVLGDFFEEGCDAVILNRFHADALQCSVEAIACLSKASSIKYRPNVDEPSARHVEYADSRQSLKTHIPYLRRLTDCFLQVLTYLDGKDSRFQKAFKDKAKEELIRYHDALRPFWQMMNVYASLMQDITSDESGDASILCERSHASAALTEGITTYLMIGTSLYPYVEGEVSKSRRES</sequence>
<dbReference type="OMA" id="DANDGHE"/>
<dbReference type="PROSITE" id="PS50030">
    <property type="entry name" value="UBA"/>
    <property type="match status" value="1"/>
</dbReference>
<keyword evidence="5" id="KW-1185">Reference proteome</keyword>
<dbReference type="SUPFAM" id="SSF46934">
    <property type="entry name" value="UBA-like"/>
    <property type="match status" value="1"/>
</dbReference>
<feature type="compositionally biased region" description="Low complexity" evidence="1">
    <location>
        <begin position="2087"/>
        <end position="2098"/>
    </location>
</feature>
<feature type="compositionally biased region" description="Acidic residues" evidence="1">
    <location>
        <begin position="2049"/>
        <end position="2086"/>
    </location>
</feature>
<feature type="domain" description="UBA" evidence="2">
    <location>
        <begin position="1199"/>
        <end position="1240"/>
    </location>
</feature>
<dbReference type="KEGG" id="olu:OSTLU_17941"/>
<dbReference type="Proteomes" id="UP000001568">
    <property type="component" value="Chromosome 21"/>
</dbReference>
<dbReference type="eggNOG" id="KOG0939">
    <property type="taxonomic scope" value="Eukaryota"/>
</dbReference>
<feature type="non-terminal residue" evidence="3">
    <location>
        <position position="3018"/>
    </location>
</feature>
<dbReference type="SMART" id="SM00165">
    <property type="entry name" value="UBA"/>
    <property type="match status" value="1"/>
</dbReference>
<evidence type="ECO:0000313" key="4">
    <source>
        <dbReference type="EMBL" id="ABP01238.1"/>
    </source>
</evidence>
<feature type="compositionally biased region" description="Pro residues" evidence="1">
    <location>
        <begin position="1188"/>
        <end position="1197"/>
    </location>
</feature>